<dbReference type="Pfam" id="PF05564">
    <property type="entry name" value="Auxin_repressed"/>
    <property type="match status" value="1"/>
</dbReference>
<name>A0AAU9R9H4_THLAR</name>
<dbReference type="InterPro" id="IPR008406">
    <property type="entry name" value="DRM/ARP"/>
</dbReference>
<feature type="compositionally biased region" description="Polar residues" evidence="2">
    <location>
        <begin position="34"/>
        <end position="47"/>
    </location>
</feature>
<sequence length="130" mass="13771">MAGIRNIHHVQLWDDTVAGPAPESGLGKLRKHASLSTVRSPPLSSDQVTRSITITKGNNNVLGLRKLKMDPGRVPDSPTSSSCNPGTPLTPGTPCDHFGPFSADKIPSSGEADAASLTTYEWIVLNALDR</sequence>
<reference evidence="3 4" key="1">
    <citation type="submission" date="2022-03" db="EMBL/GenBank/DDBJ databases">
        <authorList>
            <person name="Nunn A."/>
            <person name="Chopra R."/>
            <person name="Nunn A."/>
            <person name="Contreras Garrido A."/>
        </authorList>
    </citation>
    <scope>NUCLEOTIDE SEQUENCE [LARGE SCALE GENOMIC DNA]</scope>
</reference>
<dbReference type="PANTHER" id="PTHR33565:SF20">
    <property type="entry name" value="DORMANCY-ASSOCIATED PROTEIN HOMOLOG 4"/>
    <property type="match status" value="1"/>
</dbReference>
<dbReference type="AlphaFoldDB" id="A0AAU9R9H4"/>
<feature type="region of interest" description="Disordered" evidence="2">
    <location>
        <begin position="63"/>
        <end position="109"/>
    </location>
</feature>
<evidence type="ECO:0000313" key="4">
    <source>
        <dbReference type="Proteomes" id="UP000836841"/>
    </source>
</evidence>
<feature type="compositionally biased region" description="Polar residues" evidence="2">
    <location>
        <begin position="77"/>
        <end position="87"/>
    </location>
</feature>
<evidence type="ECO:0000256" key="2">
    <source>
        <dbReference type="SAM" id="MobiDB-lite"/>
    </source>
</evidence>
<dbReference type="Proteomes" id="UP000836841">
    <property type="component" value="Chromosome 1"/>
</dbReference>
<accession>A0AAU9R9H4</accession>
<comment type="similarity">
    <text evidence="1">Belongs to the DRM1/ARP family.</text>
</comment>
<gene>
    <name evidence="3" type="ORF">TAV2_LOCUS2179</name>
</gene>
<keyword evidence="4" id="KW-1185">Reference proteome</keyword>
<feature type="region of interest" description="Disordered" evidence="2">
    <location>
        <begin position="19"/>
        <end position="47"/>
    </location>
</feature>
<protein>
    <submittedName>
        <fullName evidence="3">Uncharacterized protein</fullName>
    </submittedName>
</protein>
<evidence type="ECO:0000256" key="1">
    <source>
        <dbReference type="ARBA" id="ARBA00010502"/>
    </source>
</evidence>
<proteinExistence type="inferred from homology"/>
<organism evidence="3 4">
    <name type="scientific">Thlaspi arvense</name>
    <name type="common">Field penny-cress</name>
    <dbReference type="NCBI Taxonomy" id="13288"/>
    <lineage>
        <taxon>Eukaryota</taxon>
        <taxon>Viridiplantae</taxon>
        <taxon>Streptophyta</taxon>
        <taxon>Embryophyta</taxon>
        <taxon>Tracheophyta</taxon>
        <taxon>Spermatophyta</taxon>
        <taxon>Magnoliopsida</taxon>
        <taxon>eudicotyledons</taxon>
        <taxon>Gunneridae</taxon>
        <taxon>Pentapetalae</taxon>
        <taxon>rosids</taxon>
        <taxon>malvids</taxon>
        <taxon>Brassicales</taxon>
        <taxon>Brassicaceae</taxon>
        <taxon>Thlaspideae</taxon>
        <taxon>Thlaspi</taxon>
    </lineage>
</organism>
<dbReference type="PANTHER" id="PTHR33565">
    <property type="entry name" value="DORMANCY-ASSOCIATED PROTEIN 1"/>
    <property type="match status" value="1"/>
</dbReference>
<evidence type="ECO:0000313" key="3">
    <source>
        <dbReference type="EMBL" id="CAH2036634.1"/>
    </source>
</evidence>
<dbReference type="EMBL" id="OU466857">
    <property type="protein sequence ID" value="CAH2036634.1"/>
    <property type="molecule type" value="Genomic_DNA"/>
</dbReference>